<proteinExistence type="inferred from homology"/>
<evidence type="ECO:0000313" key="9">
    <source>
        <dbReference type="EMBL" id="KAF9620057.1"/>
    </source>
</evidence>
<dbReference type="Gene3D" id="1.10.8.20">
    <property type="entry name" value="N-terminal domain of phosphatidylinositol transfer protein sec14p"/>
    <property type="match status" value="1"/>
</dbReference>
<keyword evidence="3" id="KW-0653">Protein transport</keyword>
<dbReference type="Pfam" id="PF00650">
    <property type="entry name" value="CRAL_TRIO"/>
    <property type="match status" value="1"/>
</dbReference>
<evidence type="ECO:0000313" key="10">
    <source>
        <dbReference type="Proteomes" id="UP000631114"/>
    </source>
</evidence>
<dbReference type="InterPro" id="IPR011074">
    <property type="entry name" value="CRAL/TRIO_N_dom"/>
</dbReference>
<evidence type="ECO:0000256" key="2">
    <source>
        <dbReference type="ARBA" id="ARBA00004395"/>
    </source>
</evidence>
<dbReference type="InterPro" id="IPR036865">
    <property type="entry name" value="CRAL-TRIO_dom_sf"/>
</dbReference>
<dbReference type="PANTHER" id="PTHR45657:SF5">
    <property type="entry name" value="PHOSPHATIDYLINOSITOL_PHOSPHATIDYLCHOLINE TRANSFER PROTEIN SFH6"/>
    <property type="match status" value="1"/>
</dbReference>
<protein>
    <recommendedName>
        <fullName evidence="8">CRAL-TRIO domain-containing protein</fullName>
    </recommendedName>
</protein>
<evidence type="ECO:0000256" key="1">
    <source>
        <dbReference type="ARBA" id="ARBA00004202"/>
    </source>
</evidence>
<feature type="region of interest" description="Disordered" evidence="6">
    <location>
        <begin position="62"/>
        <end position="81"/>
    </location>
</feature>
<feature type="compositionally biased region" description="Basic and acidic residues" evidence="6">
    <location>
        <begin position="17"/>
        <end position="46"/>
    </location>
</feature>
<name>A0A835IPP8_9MAGN</name>
<keyword evidence="7" id="KW-0472">Membrane</keyword>
<dbReference type="InterPro" id="IPR001251">
    <property type="entry name" value="CRAL-TRIO_dom"/>
</dbReference>
<keyword evidence="4" id="KW-0333">Golgi apparatus</keyword>
<dbReference type="Gene3D" id="3.40.525.10">
    <property type="entry name" value="CRAL-TRIO lipid binding domain"/>
    <property type="match status" value="1"/>
</dbReference>
<dbReference type="SUPFAM" id="SSF52087">
    <property type="entry name" value="CRAL/TRIO domain"/>
    <property type="match status" value="1"/>
</dbReference>
<comment type="subcellular location">
    <subcellularLocation>
        <location evidence="1">Cell membrane</location>
        <topology evidence="1">Peripheral membrane protein</topology>
    </subcellularLocation>
    <subcellularLocation>
        <location evidence="2">Golgi apparatus membrane</location>
        <topology evidence="2">Peripheral membrane protein</topology>
    </subcellularLocation>
</comment>
<keyword evidence="3" id="KW-0813">Transport</keyword>
<dbReference type="GO" id="GO:0005886">
    <property type="term" value="C:plasma membrane"/>
    <property type="evidence" value="ECO:0007669"/>
    <property type="project" value="UniProtKB-SubCell"/>
</dbReference>
<keyword evidence="7" id="KW-1133">Transmembrane helix</keyword>
<dbReference type="PRINTS" id="PR00180">
    <property type="entry name" value="CRETINALDHBP"/>
</dbReference>
<dbReference type="PROSITE" id="PS50191">
    <property type="entry name" value="CRAL_TRIO"/>
    <property type="match status" value="1"/>
</dbReference>
<dbReference type="Pfam" id="PF03765">
    <property type="entry name" value="CRAL_TRIO_N"/>
    <property type="match status" value="1"/>
</dbReference>
<dbReference type="OrthoDB" id="1434354at2759"/>
<feature type="domain" description="CRAL-TRIO" evidence="8">
    <location>
        <begin position="160"/>
        <end position="334"/>
    </location>
</feature>
<dbReference type="SUPFAM" id="SSF46938">
    <property type="entry name" value="CRAL/TRIO N-terminal domain"/>
    <property type="match status" value="1"/>
</dbReference>
<evidence type="ECO:0000256" key="3">
    <source>
        <dbReference type="ARBA" id="ARBA00022927"/>
    </source>
</evidence>
<evidence type="ECO:0000256" key="5">
    <source>
        <dbReference type="ARBA" id="ARBA00038020"/>
    </source>
</evidence>
<dbReference type="GO" id="GO:0015031">
    <property type="term" value="P:protein transport"/>
    <property type="evidence" value="ECO:0007669"/>
    <property type="project" value="UniProtKB-KW"/>
</dbReference>
<dbReference type="InterPro" id="IPR051026">
    <property type="entry name" value="PI/PC_transfer"/>
</dbReference>
<accession>A0A835IPP8</accession>
<keyword evidence="7" id="KW-0812">Transmembrane</keyword>
<evidence type="ECO:0000259" key="8">
    <source>
        <dbReference type="PROSITE" id="PS50191"/>
    </source>
</evidence>
<reference evidence="9 10" key="1">
    <citation type="submission" date="2020-10" db="EMBL/GenBank/DDBJ databases">
        <title>The Coptis chinensis genome and diversification of protoberbering-type alkaloids.</title>
        <authorList>
            <person name="Wang B."/>
            <person name="Shu S."/>
            <person name="Song C."/>
            <person name="Liu Y."/>
        </authorList>
    </citation>
    <scope>NUCLEOTIDE SEQUENCE [LARGE SCALE GENOMIC DNA]</scope>
    <source>
        <strain evidence="9">HL-2020</strain>
        <tissue evidence="9">Leaf</tissue>
    </source>
</reference>
<dbReference type="Proteomes" id="UP000631114">
    <property type="component" value="Unassembled WGS sequence"/>
</dbReference>
<keyword evidence="10" id="KW-1185">Reference proteome</keyword>
<feature type="compositionally biased region" description="Basic residues" evidence="6">
    <location>
        <begin position="62"/>
        <end position="72"/>
    </location>
</feature>
<dbReference type="SMART" id="SM00516">
    <property type="entry name" value="SEC14"/>
    <property type="match status" value="1"/>
</dbReference>
<dbReference type="FunFam" id="3.40.525.10:FF:000011">
    <property type="entry name" value="SEC14 cytosolic factor"/>
    <property type="match status" value="1"/>
</dbReference>
<comment type="caution">
    <text evidence="9">The sequence shown here is derived from an EMBL/GenBank/DDBJ whole genome shotgun (WGS) entry which is preliminary data.</text>
</comment>
<dbReference type="GO" id="GO:0000139">
    <property type="term" value="C:Golgi membrane"/>
    <property type="evidence" value="ECO:0007669"/>
    <property type="project" value="UniProtKB-SubCell"/>
</dbReference>
<feature type="transmembrane region" description="Helical" evidence="7">
    <location>
        <begin position="415"/>
        <end position="434"/>
    </location>
</feature>
<dbReference type="SMART" id="SM01100">
    <property type="entry name" value="CRAL_TRIO_N"/>
    <property type="match status" value="1"/>
</dbReference>
<dbReference type="EMBL" id="JADFTS010000002">
    <property type="protein sequence ID" value="KAF9620057.1"/>
    <property type="molecule type" value="Genomic_DNA"/>
</dbReference>
<comment type="similarity">
    <text evidence="5">Belongs to the SFH family.</text>
</comment>
<evidence type="ECO:0000256" key="7">
    <source>
        <dbReference type="SAM" id="Phobius"/>
    </source>
</evidence>
<sequence>MSGPLDRFARPCFEGFSSHDERRERSHEERRERKSDFENSEDERRTRIGSLKKKAINASTKFRHSLKKKSSRRKSDPRVSSVSIEDVRDVEELQAVDSFRQALILDELLPARHDNYHMMLRFLKARKMDVEKAKHMWAEMIQWRKEFGADTILEDFEFQEVDEVLKHYPQGHHGVDKEGRPVYFERLGKVDPNKLMQVTTMDRYVKYHVQEFERCFALKFPACTIAAKRHIDSTTTILDVQGVSLKNFSKAARELIIRLNKIDSDNYPETLCRMLIINAGPGFRLLWSTVKSFLDPKTTSKIHVLGNKYQSKLLEIIDASELPEFLGGTCTCADQGGCLRSDKGPWKDPMIKKAKVAGKGSYSVGFPEYDEYVPMVDKAVDAEWKKEMSHQRSFAFKVVPMPDTKRAPEGAQARIIAMLMTFFMTLFAFFNSIVPQIRKYRDTLTNHGGNIPELTSNALPKEEFRPPSPTPGFAQADLLSSVLKKLCELEEKVVTLQAKPSEMPFEKEELLNAAVCRVDALEAELIATKKALHEALMRQEDLLAYIDSQEQAKFRKKKLFCW</sequence>
<evidence type="ECO:0000256" key="4">
    <source>
        <dbReference type="ARBA" id="ARBA00023034"/>
    </source>
</evidence>
<feature type="region of interest" description="Disordered" evidence="6">
    <location>
        <begin position="1"/>
        <end position="50"/>
    </location>
</feature>
<dbReference type="PANTHER" id="PTHR45657">
    <property type="entry name" value="CRAL-TRIO DOMAIN-CONTAINING PROTEIN YKL091C-RELATED"/>
    <property type="match status" value="1"/>
</dbReference>
<dbReference type="AlphaFoldDB" id="A0A835IPP8"/>
<dbReference type="InterPro" id="IPR036273">
    <property type="entry name" value="CRAL/TRIO_N_dom_sf"/>
</dbReference>
<dbReference type="CDD" id="cd00170">
    <property type="entry name" value="SEC14"/>
    <property type="match status" value="1"/>
</dbReference>
<evidence type="ECO:0000256" key="6">
    <source>
        <dbReference type="SAM" id="MobiDB-lite"/>
    </source>
</evidence>
<organism evidence="9 10">
    <name type="scientific">Coptis chinensis</name>
    <dbReference type="NCBI Taxonomy" id="261450"/>
    <lineage>
        <taxon>Eukaryota</taxon>
        <taxon>Viridiplantae</taxon>
        <taxon>Streptophyta</taxon>
        <taxon>Embryophyta</taxon>
        <taxon>Tracheophyta</taxon>
        <taxon>Spermatophyta</taxon>
        <taxon>Magnoliopsida</taxon>
        <taxon>Ranunculales</taxon>
        <taxon>Ranunculaceae</taxon>
        <taxon>Coptidoideae</taxon>
        <taxon>Coptis</taxon>
    </lineage>
</organism>
<gene>
    <name evidence="9" type="ORF">IFM89_010707</name>
</gene>